<dbReference type="SUPFAM" id="SSF47413">
    <property type="entry name" value="lambda repressor-like DNA-binding domains"/>
    <property type="match status" value="1"/>
</dbReference>
<protein>
    <submittedName>
        <fullName evidence="2">Cro/C1-type HTH DNA-binding domain protein</fullName>
    </submittedName>
</protein>
<dbReference type="PANTHER" id="PTHR37301:SF1">
    <property type="entry name" value="DNA-BINDING PROTEIN"/>
    <property type="match status" value="1"/>
</dbReference>
<dbReference type="InterPro" id="IPR010982">
    <property type="entry name" value="Lambda_DNA-bd_dom_sf"/>
</dbReference>
<dbReference type="PROSITE" id="PS50943">
    <property type="entry name" value="HTH_CROC1"/>
    <property type="match status" value="1"/>
</dbReference>
<dbReference type="GO" id="GO:0003677">
    <property type="term" value="F:DNA binding"/>
    <property type="evidence" value="ECO:0007669"/>
    <property type="project" value="UniProtKB-KW"/>
</dbReference>
<proteinExistence type="predicted"/>
<feature type="domain" description="HTH cro/C1-type" evidence="1">
    <location>
        <begin position="5"/>
        <end position="60"/>
    </location>
</feature>
<dbReference type="PANTHER" id="PTHR37301">
    <property type="entry name" value="DNA-BINDING PROTEIN-RELATED"/>
    <property type="match status" value="1"/>
</dbReference>
<dbReference type="InterPro" id="IPR001387">
    <property type="entry name" value="Cro/C1-type_HTH"/>
</dbReference>
<dbReference type="Pfam" id="PF13443">
    <property type="entry name" value="HTH_26"/>
    <property type="match status" value="1"/>
</dbReference>
<reference evidence="2" key="1">
    <citation type="journal article" date="2021" name="Proc. Natl. Acad. Sci. U.S.A.">
        <title>A Catalog of Tens of Thousands of Viruses from Human Metagenomes Reveals Hidden Associations with Chronic Diseases.</title>
        <authorList>
            <person name="Tisza M.J."/>
            <person name="Buck C.B."/>
        </authorList>
    </citation>
    <scope>NUCLEOTIDE SEQUENCE</scope>
    <source>
        <strain evidence="2">CtP0x5</strain>
    </source>
</reference>
<evidence type="ECO:0000313" key="2">
    <source>
        <dbReference type="EMBL" id="DAF61874.1"/>
    </source>
</evidence>
<dbReference type="CDD" id="cd00093">
    <property type="entry name" value="HTH_XRE"/>
    <property type="match status" value="1"/>
</dbReference>
<dbReference type="SMART" id="SM00530">
    <property type="entry name" value="HTH_XRE"/>
    <property type="match status" value="1"/>
</dbReference>
<dbReference type="EMBL" id="BK032818">
    <property type="protein sequence ID" value="DAF61874.1"/>
    <property type="molecule type" value="Genomic_DNA"/>
</dbReference>
<keyword evidence="2" id="KW-0238">DNA-binding</keyword>
<evidence type="ECO:0000259" key="1">
    <source>
        <dbReference type="PROSITE" id="PS50943"/>
    </source>
</evidence>
<organism evidence="2">
    <name type="scientific">Siphoviridae sp. ctP0x5</name>
    <dbReference type="NCBI Taxonomy" id="2827863"/>
    <lineage>
        <taxon>Viruses</taxon>
        <taxon>Duplodnaviria</taxon>
        <taxon>Heunggongvirae</taxon>
        <taxon>Uroviricota</taxon>
        <taxon>Caudoviricetes</taxon>
    </lineage>
</organism>
<sequence>MQITLNETLKKMNKSQYKLAQETGIASSTINKLCNGKTDSIKFETLEKICQNLNCNIEDVIHLN</sequence>
<name>A0A8S5TGI0_9CAUD</name>
<dbReference type="Gene3D" id="1.10.260.40">
    <property type="entry name" value="lambda repressor-like DNA-binding domains"/>
    <property type="match status" value="1"/>
</dbReference>
<accession>A0A8S5TGI0</accession>